<dbReference type="Pfam" id="PF07687">
    <property type="entry name" value="M20_dimer"/>
    <property type="match status" value="1"/>
</dbReference>
<proteinExistence type="predicted"/>
<dbReference type="Gene3D" id="3.30.70.360">
    <property type="match status" value="1"/>
</dbReference>
<feature type="binding site" evidence="1">
    <location>
        <position position="102"/>
    </location>
    <ligand>
        <name>Mn(2+)</name>
        <dbReference type="ChEBI" id="CHEBI:29035"/>
        <label>2</label>
    </ligand>
</feature>
<dbReference type="InterPro" id="IPR036264">
    <property type="entry name" value="Bact_exopeptidase_dim_dom"/>
</dbReference>
<accession>A0A059XRB8</accession>
<evidence type="ECO:0000313" key="4">
    <source>
        <dbReference type="Proteomes" id="UP000027088"/>
    </source>
</evidence>
<feature type="binding site" evidence="1">
    <location>
        <position position="161"/>
    </location>
    <ligand>
        <name>Mn(2+)</name>
        <dbReference type="ChEBI" id="CHEBI:29035"/>
        <label>2</label>
    </ligand>
</feature>
<dbReference type="PIRSF" id="PIRSF005962">
    <property type="entry name" value="Pept_M20D_amidohydro"/>
    <property type="match status" value="1"/>
</dbReference>
<dbReference type="GO" id="GO:0016787">
    <property type="term" value="F:hydrolase activity"/>
    <property type="evidence" value="ECO:0007669"/>
    <property type="project" value="UniProtKB-KW"/>
</dbReference>
<dbReference type="Proteomes" id="UP000027088">
    <property type="component" value="Chromosome"/>
</dbReference>
<dbReference type="NCBIfam" id="TIGR01891">
    <property type="entry name" value="amidohydrolases"/>
    <property type="match status" value="1"/>
</dbReference>
<dbReference type="Pfam" id="PF01546">
    <property type="entry name" value="Peptidase_M20"/>
    <property type="match status" value="1"/>
</dbReference>
<dbReference type="EMBL" id="CP007521">
    <property type="protein sequence ID" value="AIA29590.1"/>
    <property type="molecule type" value="Genomic_DNA"/>
</dbReference>
<feature type="binding site" evidence="1">
    <location>
        <position position="364"/>
    </location>
    <ligand>
        <name>Mn(2+)</name>
        <dbReference type="ChEBI" id="CHEBI:29035"/>
        <label>2</label>
    </ligand>
</feature>
<keyword evidence="3" id="KW-0378">Hydrolase</keyword>
<dbReference type="InterPro" id="IPR017439">
    <property type="entry name" value="Amidohydrolase"/>
</dbReference>
<dbReference type="InterPro" id="IPR011650">
    <property type="entry name" value="Peptidase_M20_dimer"/>
</dbReference>
<keyword evidence="4" id="KW-1185">Reference proteome</keyword>
<name>A0A059XRB8_9BACT</name>
<dbReference type="eggNOG" id="COG1473">
    <property type="taxonomic scope" value="Bacteria"/>
</dbReference>
<dbReference type="InterPro" id="IPR002933">
    <property type="entry name" value="Peptidase_M20"/>
</dbReference>
<evidence type="ECO:0000259" key="2">
    <source>
        <dbReference type="Pfam" id="PF07687"/>
    </source>
</evidence>
<gene>
    <name evidence="3" type="ORF">MCFN_02265</name>
</gene>
<dbReference type="AlphaFoldDB" id="A0A059XRB8"/>
<dbReference type="Gene3D" id="3.40.630.10">
    <property type="entry name" value="Zn peptidases"/>
    <property type="match status" value="1"/>
</dbReference>
<keyword evidence="1" id="KW-0479">Metal-binding</keyword>
<feature type="binding site" evidence="1">
    <location>
        <position position="100"/>
    </location>
    <ligand>
        <name>Mn(2+)</name>
        <dbReference type="ChEBI" id="CHEBI:29035"/>
        <label>2</label>
    </ligand>
</feature>
<dbReference type="CDD" id="cd03886">
    <property type="entry name" value="M20_Acy1"/>
    <property type="match status" value="1"/>
</dbReference>
<evidence type="ECO:0000313" key="3">
    <source>
        <dbReference type="EMBL" id="AIA29590.1"/>
    </source>
</evidence>
<dbReference type="PANTHER" id="PTHR11014:SF63">
    <property type="entry name" value="METALLOPEPTIDASE, PUTATIVE (AFU_ORTHOLOGUE AFUA_6G09600)-RELATED"/>
    <property type="match status" value="1"/>
</dbReference>
<dbReference type="GO" id="GO:0046872">
    <property type="term" value="F:metal ion binding"/>
    <property type="evidence" value="ECO:0007669"/>
    <property type="project" value="UniProtKB-KW"/>
</dbReference>
<sequence>MTLLEYAKSIFNEMKQIRRQIHQHPESGFVLPNTTALIKSVLDKYNISYQNLADTYAIVGSLGDSKKGKTVLLRADMDAVSVDEQSGLEFASTNGKAHLCGHDIHTTSLIATLIMLKAHEHELNGEVKFLFQPAEETLNGGKLMLEKGVLSSKIDAGLALHMWPNGEKLGIIVQKSQVLASALNFRIEIEGKGAHGAMSFNGIDPVIVASQIISAFNIMVAHELPSNKSASVSVGLINTPGGGVNVIPPKVILEGTARSLFNESALHVQKRLPEIANYIAQAYRAKANFEVLANVPALVNTPEMSELVFNSAQSVLGNNYDLRYSEPELASEDYAYLASHLPQSCYFFVSCPLPNKSGQIYQVHNPQVLFNEEALIIGPATLAQAAIDFLAK</sequence>
<protein>
    <submittedName>
        <fullName evidence="3">Amidohydrolase</fullName>
    </submittedName>
</protein>
<feature type="domain" description="Peptidase M20 dimerisation" evidence="2">
    <location>
        <begin position="182"/>
        <end position="280"/>
    </location>
</feature>
<reference evidence="3 4" key="1">
    <citation type="journal article" date="2014" name="Genome Announc.">
        <title>Complete Genome Sequence of the Bovine Mastitis Pathogen Mycoplasma californicum Strain ST-6T (ATCC 33461T).</title>
        <authorList>
            <person name="Calcutt M.J."/>
            <person name="Foecking M.F."/>
            <person name="Fox L.K."/>
        </authorList>
    </citation>
    <scope>NUCLEOTIDE SEQUENCE [LARGE SCALE GENOMIC DNA]</scope>
    <source>
        <strain evidence="3 4">ST-6</strain>
    </source>
</reference>
<dbReference type="SUPFAM" id="SSF55031">
    <property type="entry name" value="Bacterial exopeptidase dimerisation domain"/>
    <property type="match status" value="1"/>
</dbReference>
<keyword evidence="1" id="KW-0464">Manganese</keyword>
<organism evidence="3 4">
    <name type="scientific">Mycoplasmopsis californica</name>
    <dbReference type="NCBI Taxonomy" id="2113"/>
    <lineage>
        <taxon>Bacteria</taxon>
        <taxon>Bacillati</taxon>
        <taxon>Mycoplasmatota</taxon>
        <taxon>Mycoplasmoidales</taxon>
        <taxon>Metamycoplasmataceae</taxon>
        <taxon>Mycoplasmopsis</taxon>
    </lineage>
</organism>
<dbReference type="SUPFAM" id="SSF53187">
    <property type="entry name" value="Zn-dependent exopeptidases"/>
    <property type="match status" value="1"/>
</dbReference>
<comment type="cofactor">
    <cofactor evidence="1">
        <name>Mn(2+)</name>
        <dbReference type="ChEBI" id="CHEBI:29035"/>
    </cofactor>
    <text evidence="1">The Mn(2+) ion enhances activity.</text>
</comment>
<evidence type="ECO:0000256" key="1">
    <source>
        <dbReference type="PIRSR" id="PIRSR005962-1"/>
    </source>
</evidence>
<dbReference type="PANTHER" id="PTHR11014">
    <property type="entry name" value="PEPTIDASE M20 FAMILY MEMBER"/>
    <property type="match status" value="1"/>
</dbReference>
<feature type="binding site" evidence="1">
    <location>
        <position position="136"/>
    </location>
    <ligand>
        <name>Mn(2+)</name>
        <dbReference type="ChEBI" id="CHEBI:29035"/>
        <label>2</label>
    </ligand>
</feature>
<dbReference type="KEGG" id="mcr:MCFN_02265"/>
<dbReference type="RefSeq" id="WP_038561898.1">
    <property type="nucleotide sequence ID" value="NZ_CP007521.1"/>
</dbReference>